<protein>
    <submittedName>
        <fullName evidence="4">TetR family transcriptional regulator</fullName>
    </submittedName>
    <submittedName>
        <fullName evidence="5">TetR/AcrR family transcriptional regulator</fullName>
    </submittedName>
</protein>
<dbReference type="Gene3D" id="1.10.357.10">
    <property type="entry name" value="Tetracycline Repressor, domain 2"/>
    <property type="match status" value="1"/>
</dbReference>
<evidence type="ECO:0000313" key="5">
    <source>
        <dbReference type="EMBL" id="PKZ23094.1"/>
    </source>
</evidence>
<reference evidence="5 7" key="3">
    <citation type="submission" date="2017-12" db="EMBL/GenBank/DDBJ databases">
        <title>Phylogenetic diversity of female urinary microbiome.</title>
        <authorList>
            <person name="Thomas-White K."/>
            <person name="Wolfe A.J."/>
        </authorList>
    </citation>
    <scope>NUCLEOTIDE SEQUENCE [LARGE SCALE GENOMIC DNA]</scope>
    <source>
        <strain evidence="5 7">UMB0139</strain>
    </source>
</reference>
<dbReference type="PROSITE" id="PS50977">
    <property type="entry name" value="HTH_TETR_2"/>
    <property type="match status" value="1"/>
</dbReference>
<evidence type="ECO:0000313" key="6">
    <source>
        <dbReference type="Proteomes" id="UP000069912"/>
    </source>
</evidence>
<reference evidence="6" key="2">
    <citation type="submission" date="2016-01" db="EMBL/GenBank/DDBJ databases">
        <title>Six Aerococcus type strain genome sequencing and assembly using PacBio and Illumina Hiseq.</title>
        <authorList>
            <person name="Carkaci D."/>
            <person name="Dargis R."/>
            <person name="Nielsen X.C."/>
            <person name="Skovgaard O."/>
            <person name="Fuursted K."/>
            <person name="Christensen J.J."/>
        </authorList>
    </citation>
    <scope>NUCLEOTIDE SEQUENCE [LARGE SCALE GENOMIC DNA]</scope>
    <source>
        <strain evidence="6">CCUG43001</strain>
    </source>
</reference>
<dbReference type="InterPro" id="IPR001647">
    <property type="entry name" value="HTH_TetR"/>
</dbReference>
<evidence type="ECO:0000259" key="3">
    <source>
        <dbReference type="PROSITE" id="PS50977"/>
    </source>
</evidence>
<proteinExistence type="predicted"/>
<feature type="domain" description="HTH tetR-type" evidence="3">
    <location>
        <begin position="9"/>
        <end position="69"/>
    </location>
</feature>
<dbReference type="OrthoDB" id="9810250at2"/>
<accession>A0A0X8F9Y5</accession>
<dbReference type="AlphaFoldDB" id="A0A0X8F9Y5"/>
<dbReference type="PANTHER" id="PTHR43479">
    <property type="entry name" value="ACREF/ENVCD OPERON REPRESSOR-RELATED"/>
    <property type="match status" value="1"/>
</dbReference>
<evidence type="ECO:0000313" key="7">
    <source>
        <dbReference type="Proteomes" id="UP000234239"/>
    </source>
</evidence>
<sequence length="178" mass="21357">MNKQPEITDKTRQRFVDVFCELYAKMPIEKISIQKLTKLAGYNRSTFYHYFEDIYELLEYVENDLLTYVRQSLEKRNINTPQHIYELFEAKELEVKALLGKYGNIRFLEKIKEEFNIKEVYTEMISDTSIMPYLLEFHISTSLTLFHLWLNREKDLPSEKLFSLIHDLYSKGVSAYIQ</sequence>
<dbReference type="SUPFAM" id="SSF46689">
    <property type="entry name" value="Homeodomain-like"/>
    <property type="match status" value="1"/>
</dbReference>
<dbReference type="PANTHER" id="PTHR43479:SF11">
    <property type="entry name" value="ACREF_ENVCD OPERON REPRESSOR-RELATED"/>
    <property type="match status" value="1"/>
</dbReference>
<organism evidence="4 6">
    <name type="scientific">Aerococcus sanguinicola</name>
    <dbReference type="NCBI Taxonomy" id="119206"/>
    <lineage>
        <taxon>Bacteria</taxon>
        <taxon>Bacillati</taxon>
        <taxon>Bacillota</taxon>
        <taxon>Bacilli</taxon>
        <taxon>Lactobacillales</taxon>
        <taxon>Aerococcaceae</taxon>
        <taxon>Aerococcus</taxon>
    </lineage>
</organism>
<dbReference type="InterPro" id="IPR009057">
    <property type="entry name" value="Homeodomain-like_sf"/>
</dbReference>
<dbReference type="Proteomes" id="UP000234239">
    <property type="component" value="Unassembled WGS sequence"/>
</dbReference>
<dbReference type="Proteomes" id="UP000069912">
    <property type="component" value="Chromosome"/>
</dbReference>
<name>A0A0X8F9Y5_9LACT</name>
<dbReference type="InterPro" id="IPR050624">
    <property type="entry name" value="HTH-type_Tx_Regulator"/>
</dbReference>
<dbReference type="Pfam" id="PF00440">
    <property type="entry name" value="TetR_N"/>
    <property type="match status" value="1"/>
</dbReference>
<dbReference type="RefSeq" id="WP_067971462.1">
    <property type="nucleotide sequence ID" value="NZ_CAJHKM010000003.1"/>
</dbReference>
<evidence type="ECO:0000313" key="4">
    <source>
        <dbReference type="EMBL" id="AMB93300.1"/>
    </source>
</evidence>
<dbReference type="EMBL" id="PKGY01000001">
    <property type="protein sequence ID" value="PKZ23094.1"/>
    <property type="molecule type" value="Genomic_DNA"/>
</dbReference>
<keyword evidence="6" id="KW-1185">Reference proteome</keyword>
<dbReference type="EMBL" id="CP014160">
    <property type="protein sequence ID" value="AMB93300.1"/>
    <property type="molecule type" value="Genomic_DNA"/>
</dbReference>
<evidence type="ECO:0000256" key="2">
    <source>
        <dbReference type="PROSITE-ProRule" id="PRU00335"/>
    </source>
</evidence>
<dbReference type="GeneID" id="92902493"/>
<feature type="DNA-binding region" description="H-T-H motif" evidence="2">
    <location>
        <begin position="32"/>
        <end position="51"/>
    </location>
</feature>
<dbReference type="GO" id="GO:0003677">
    <property type="term" value="F:DNA binding"/>
    <property type="evidence" value="ECO:0007669"/>
    <property type="project" value="UniProtKB-UniRule"/>
</dbReference>
<evidence type="ECO:0000256" key="1">
    <source>
        <dbReference type="ARBA" id="ARBA00023125"/>
    </source>
</evidence>
<reference evidence="4 6" key="1">
    <citation type="journal article" date="2016" name="Genome Announc.">
        <title>Complete Genome Sequences of Aerococcus christensenii CCUG 28831T, Aerococcus sanguinicola CCUG 43001T, Aerococcus urinae CCUG 36881T, Aerococcus urinaeequi CCUG 28094T, Aerococcus urinaehominis CCUG 42038 BT, and Aerococcus viridans CCUG 4311T.</title>
        <authorList>
            <person name="Carkaci D."/>
            <person name="Dargis R."/>
            <person name="Nielsen X.C."/>
            <person name="Skovgaard O."/>
            <person name="Fuursted K."/>
            <person name="Christensen J.J."/>
        </authorList>
    </citation>
    <scope>NUCLEOTIDE SEQUENCE [LARGE SCALE GENOMIC DNA]</scope>
    <source>
        <strain evidence="4 6">CCUG43001</strain>
    </source>
</reference>
<dbReference type="KEGG" id="asan:AWM72_00195"/>
<gene>
    <name evidence="4" type="ORF">AWM72_00195</name>
    <name evidence="5" type="ORF">CYJ28_00650</name>
</gene>
<keyword evidence="1 2" id="KW-0238">DNA-binding</keyword>